<keyword evidence="1" id="KW-1133">Transmembrane helix</keyword>
<feature type="transmembrane region" description="Helical" evidence="1">
    <location>
        <begin position="93"/>
        <end position="111"/>
    </location>
</feature>
<dbReference type="RefSeq" id="WP_054722551.1">
    <property type="nucleotide sequence ID" value="NZ_AZDJ01000001.1"/>
</dbReference>
<keyword evidence="1" id="KW-0472">Membrane</keyword>
<evidence type="ECO:0000313" key="3">
    <source>
        <dbReference type="Proteomes" id="UP000051804"/>
    </source>
</evidence>
<dbReference type="AlphaFoldDB" id="A0A0R1JS68"/>
<reference evidence="2 3" key="1">
    <citation type="journal article" date="2015" name="Genome Announc.">
        <title>Expanding the biotechnology potential of lactobacilli through comparative genomics of 213 strains and associated genera.</title>
        <authorList>
            <person name="Sun Z."/>
            <person name="Harris H.M."/>
            <person name="McCann A."/>
            <person name="Guo C."/>
            <person name="Argimon S."/>
            <person name="Zhang W."/>
            <person name="Yang X."/>
            <person name="Jeffery I.B."/>
            <person name="Cooney J.C."/>
            <person name="Kagawa T.F."/>
            <person name="Liu W."/>
            <person name="Song Y."/>
            <person name="Salvetti E."/>
            <person name="Wrobel A."/>
            <person name="Rasinkangas P."/>
            <person name="Parkhill J."/>
            <person name="Rea M.C."/>
            <person name="O'Sullivan O."/>
            <person name="Ritari J."/>
            <person name="Douillard F.P."/>
            <person name="Paul Ross R."/>
            <person name="Yang R."/>
            <person name="Briner A.E."/>
            <person name="Felis G.E."/>
            <person name="de Vos W.M."/>
            <person name="Barrangou R."/>
            <person name="Klaenhammer T.R."/>
            <person name="Caufield P.W."/>
            <person name="Cui Y."/>
            <person name="Zhang H."/>
            <person name="O'Toole P.W."/>
        </authorList>
    </citation>
    <scope>NUCLEOTIDE SEQUENCE [LARGE SCALE GENOMIC DNA]</scope>
    <source>
        <strain evidence="2 3">JCM 17158</strain>
    </source>
</reference>
<feature type="transmembrane region" description="Helical" evidence="1">
    <location>
        <begin position="123"/>
        <end position="146"/>
    </location>
</feature>
<accession>A0A0R1JS68</accession>
<organism evidence="2 3">
    <name type="scientific">Lacticaseibacillus nasuensis JCM 17158</name>
    <dbReference type="NCBI Taxonomy" id="1291734"/>
    <lineage>
        <taxon>Bacteria</taxon>
        <taxon>Bacillati</taxon>
        <taxon>Bacillota</taxon>
        <taxon>Bacilli</taxon>
        <taxon>Lactobacillales</taxon>
        <taxon>Lactobacillaceae</taxon>
        <taxon>Lacticaseibacillus</taxon>
    </lineage>
</organism>
<keyword evidence="1" id="KW-0812">Transmembrane</keyword>
<name>A0A0R1JS68_9LACO</name>
<dbReference type="EMBL" id="AZDJ01000001">
    <property type="protein sequence ID" value="KRK74160.1"/>
    <property type="molecule type" value="Genomic_DNA"/>
</dbReference>
<evidence type="ECO:0000313" key="2">
    <source>
        <dbReference type="EMBL" id="KRK74160.1"/>
    </source>
</evidence>
<dbReference type="OrthoDB" id="2313682at2"/>
<keyword evidence="3" id="KW-1185">Reference proteome</keyword>
<sequence>MSDRKASVIFFFFFVIPYLAAQFMIGIAYNALVLHASSVWRTLIGAGVGAVILYFAKIPVERPLRILGKYTYVPLIHLAVRFFMLASARPLKITLNLLLDFGVAVGSTNLVRFIWPDYFGYRMLIGTPFGWCLAVMFISIMIGAYLDFETMSIVNPKLVNPELRQGK</sequence>
<evidence type="ECO:0000256" key="1">
    <source>
        <dbReference type="SAM" id="Phobius"/>
    </source>
</evidence>
<proteinExistence type="predicted"/>
<feature type="transmembrane region" description="Helical" evidence="1">
    <location>
        <begin position="7"/>
        <end position="32"/>
    </location>
</feature>
<dbReference type="STRING" id="1291734.FD02_GL000755"/>
<protein>
    <submittedName>
        <fullName evidence="2">Uncharacterized protein</fullName>
    </submittedName>
</protein>
<dbReference type="PATRIC" id="fig|1291734.4.peg.781"/>
<gene>
    <name evidence="2" type="ORF">FD02_GL000755</name>
</gene>
<feature type="transmembrane region" description="Helical" evidence="1">
    <location>
        <begin position="38"/>
        <end position="58"/>
    </location>
</feature>
<dbReference type="Proteomes" id="UP000051804">
    <property type="component" value="Unassembled WGS sequence"/>
</dbReference>
<comment type="caution">
    <text evidence="2">The sequence shown here is derived from an EMBL/GenBank/DDBJ whole genome shotgun (WGS) entry which is preliminary data.</text>
</comment>